<feature type="compositionally biased region" description="Basic and acidic residues" evidence="1">
    <location>
        <begin position="99"/>
        <end position="115"/>
    </location>
</feature>
<gene>
    <name evidence="2" type="ORF">HanXRQr2_Chr01g0025331</name>
</gene>
<organism evidence="2 3">
    <name type="scientific">Helianthus annuus</name>
    <name type="common">Common sunflower</name>
    <dbReference type="NCBI Taxonomy" id="4232"/>
    <lineage>
        <taxon>Eukaryota</taxon>
        <taxon>Viridiplantae</taxon>
        <taxon>Streptophyta</taxon>
        <taxon>Embryophyta</taxon>
        <taxon>Tracheophyta</taxon>
        <taxon>Spermatophyta</taxon>
        <taxon>Magnoliopsida</taxon>
        <taxon>eudicotyledons</taxon>
        <taxon>Gunneridae</taxon>
        <taxon>Pentapetalae</taxon>
        <taxon>asterids</taxon>
        <taxon>campanulids</taxon>
        <taxon>Asterales</taxon>
        <taxon>Asteraceae</taxon>
        <taxon>Asteroideae</taxon>
        <taxon>Heliantheae alliance</taxon>
        <taxon>Heliantheae</taxon>
        <taxon>Helianthus</taxon>
    </lineage>
</organism>
<reference evidence="2" key="2">
    <citation type="submission" date="2020-06" db="EMBL/GenBank/DDBJ databases">
        <title>Helianthus annuus Genome sequencing and assembly Release 2.</title>
        <authorList>
            <person name="Gouzy J."/>
            <person name="Langlade N."/>
            <person name="Munos S."/>
        </authorList>
    </citation>
    <scope>NUCLEOTIDE SEQUENCE</scope>
    <source>
        <tissue evidence="2">Leaves</tissue>
    </source>
</reference>
<sequence>MCTREHELIFSFKQIQTSSNNPQSFDRWNKQRTQTSTPKVLRQCALKTKLRIRLHSTKIKQSDHPTNRQIRNISHNLSCPKQAQHQQDNHQRGKIKIQSPDHRKYPNRHPNEPNPKHPIRWPVYIMEFRYGLKRFQENPTAKLGSLGHPTRVQPVTDSEEYEHDTDSIGARALDAD</sequence>
<evidence type="ECO:0000313" key="3">
    <source>
        <dbReference type="Proteomes" id="UP000215914"/>
    </source>
</evidence>
<feature type="region of interest" description="Disordered" evidence="1">
    <location>
        <begin position="140"/>
        <end position="176"/>
    </location>
</feature>
<comment type="caution">
    <text evidence="2">The sequence shown here is derived from an EMBL/GenBank/DDBJ whole genome shotgun (WGS) entry which is preliminary data.</text>
</comment>
<keyword evidence="3" id="KW-1185">Reference proteome</keyword>
<accession>A0A9K3JX57</accession>
<dbReference type="AlphaFoldDB" id="A0A9K3JX57"/>
<evidence type="ECO:0000256" key="1">
    <source>
        <dbReference type="SAM" id="MobiDB-lite"/>
    </source>
</evidence>
<dbReference type="EMBL" id="MNCJ02000316">
    <property type="protein sequence ID" value="KAF5822340.1"/>
    <property type="molecule type" value="Genomic_DNA"/>
</dbReference>
<dbReference type="Gramene" id="mRNA:HanXRQr2_Chr01g0025331">
    <property type="protein sequence ID" value="CDS:HanXRQr2_Chr01g0025331.1"/>
    <property type="gene ID" value="HanXRQr2_Chr01g0025331"/>
</dbReference>
<proteinExistence type="predicted"/>
<evidence type="ECO:0000313" key="2">
    <source>
        <dbReference type="EMBL" id="KAF5822340.1"/>
    </source>
</evidence>
<reference evidence="2" key="1">
    <citation type="journal article" date="2017" name="Nature">
        <title>The sunflower genome provides insights into oil metabolism, flowering and Asterid evolution.</title>
        <authorList>
            <person name="Badouin H."/>
            <person name="Gouzy J."/>
            <person name="Grassa C.J."/>
            <person name="Murat F."/>
            <person name="Staton S.E."/>
            <person name="Cottret L."/>
            <person name="Lelandais-Briere C."/>
            <person name="Owens G.L."/>
            <person name="Carrere S."/>
            <person name="Mayjonade B."/>
            <person name="Legrand L."/>
            <person name="Gill N."/>
            <person name="Kane N.C."/>
            <person name="Bowers J.E."/>
            <person name="Hubner S."/>
            <person name="Bellec A."/>
            <person name="Berard A."/>
            <person name="Berges H."/>
            <person name="Blanchet N."/>
            <person name="Boniface M.C."/>
            <person name="Brunel D."/>
            <person name="Catrice O."/>
            <person name="Chaidir N."/>
            <person name="Claudel C."/>
            <person name="Donnadieu C."/>
            <person name="Faraut T."/>
            <person name="Fievet G."/>
            <person name="Helmstetter N."/>
            <person name="King M."/>
            <person name="Knapp S.J."/>
            <person name="Lai Z."/>
            <person name="Le Paslier M.C."/>
            <person name="Lippi Y."/>
            <person name="Lorenzon L."/>
            <person name="Mandel J.R."/>
            <person name="Marage G."/>
            <person name="Marchand G."/>
            <person name="Marquand E."/>
            <person name="Bret-Mestries E."/>
            <person name="Morien E."/>
            <person name="Nambeesan S."/>
            <person name="Nguyen T."/>
            <person name="Pegot-Espagnet P."/>
            <person name="Pouilly N."/>
            <person name="Raftis F."/>
            <person name="Sallet E."/>
            <person name="Schiex T."/>
            <person name="Thomas J."/>
            <person name="Vandecasteele C."/>
            <person name="Vares D."/>
            <person name="Vear F."/>
            <person name="Vautrin S."/>
            <person name="Crespi M."/>
            <person name="Mangin B."/>
            <person name="Burke J.M."/>
            <person name="Salse J."/>
            <person name="Munos S."/>
            <person name="Vincourt P."/>
            <person name="Rieseberg L.H."/>
            <person name="Langlade N.B."/>
        </authorList>
    </citation>
    <scope>NUCLEOTIDE SEQUENCE</scope>
    <source>
        <tissue evidence="2">Leaves</tissue>
    </source>
</reference>
<name>A0A9K3JX57_HELAN</name>
<protein>
    <submittedName>
        <fullName evidence="2">Uncharacterized protein</fullName>
    </submittedName>
</protein>
<dbReference type="Proteomes" id="UP000215914">
    <property type="component" value="Unassembled WGS sequence"/>
</dbReference>
<feature type="region of interest" description="Disordered" evidence="1">
    <location>
        <begin position="79"/>
        <end position="117"/>
    </location>
</feature>